<dbReference type="EMBL" id="CAEY01000073">
    <property type="status" value="NOT_ANNOTATED_CDS"/>
    <property type="molecule type" value="Genomic_DNA"/>
</dbReference>
<organism evidence="12 13">
    <name type="scientific">Tetranychus urticae</name>
    <name type="common">Two-spotted spider mite</name>
    <dbReference type="NCBI Taxonomy" id="32264"/>
    <lineage>
        <taxon>Eukaryota</taxon>
        <taxon>Metazoa</taxon>
        <taxon>Ecdysozoa</taxon>
        <taxon>Arthropoda</taxon>
        <taxon>Chelicerata</taxon>
        <taxon>Arachnida</taxon>
        <taxon>Acari</taxon>
        <taxon>Acariformes</taxon>
        <taxon>Trombidiformes</taxon>
        <taxon>Prostigmata</taxon>
        <taxon>Eleutherengona</taxon>
        <taxon>Raphignathae</taxon>
        <taxon>Tetranychoidea</taxon>
        <taxon>Tetranychidae</taxon>
        <taxon>Tetranychus</taxon>
    </lineage>
</organism>
<reference evidence="12" key="2">
    <citation type="submission" date="2015-06" db="UniProtKB">
        <authorList>
            <consortium name="EnsemblMetazoa"/>
        </authorList>
    </citation>
    <scope>IDENTIFICATION</scope>
</reference>
<accession>T1KGZ3</accession>
<keyword evidence="4 9" id="KW-0547">Nucleotide-binding</keyword>
<dbReference type="eggNOG" id="KOG4717">
    <property type="taxonomic scope" value="Eukaryota"/>
</dbReference>
<evidence type="ECO:0000256" key="6">
    <source>
        <dbReference type="ARBA" id="ARBA00022840"/>
    </source>
</evidence>
<dbReference type="SMART" id="SM00220">
    <property type="entry name" value="S_TKc"/>
    <property type="match status" value="1"/>
</dbReference>
<dbReference type="GO" id="GO:0035556">
    <property type="term" value="P:intracellular signal transduction"/>
    <property type="evidence" value="ECO:0007669"/>
    <property type="project" value="TreeGrafter"/>
</dbReference>
<dbReference type="InterPro" id="IPR000719">
    <property type="entry name" value="Prot_kinase_dom"/>
</dbReference>
<dbReference type="EnsemblMetazoa" id="tetur11g02540.1">
    <property type="protein sequence ID" value="tetur11g02540.1"/>
    <property type="gene ID" value="tetur11g02540"/>
</dbReference>
<dbReference type="AlphaFoldDB" id="T1KGZ3"/>
<evidence type="ECO:0000256" key="1">
    <source>
        <dbReference type="ARBA" id="ARBA00012513"/>
    </source>
</evidence>
<dbReference type="EC" id="2.7.11.1" evidence="1"/>
<keyword evidence="13" id="KW-1185">Reference proteome</keyword>
<feature type="region of interest" description="Disordered" evidence="10">
    <location>
        <begin position="401"/>
        <end position="452"/>
    </location>
</feature>
<dbReference type="InterPro" id="IPR011009">
    <property type="entry name" value="Kinase-like_dom_sf"/>
</dbReference>
<keyword evidence="2" id="KW-0723">Serine/threonine-protein kinase</keyword>
<protein>
    <recommendedName>
        <fullName evidence="1">non-specific serine/threonine protein kinase</fullName>
        <ecNumber evidence="1">2.7.11.1</ecNumber>
    </recommendedName>
</protein>
<evidence type="ECO:0000256" key="8">
    <source>
        <dbReference type="ARBA" id="ARBA00048679"/>
    </source>
</evidence>
<reference evidence="13" key="1">
    <citation type="submission" date="2011-08" db="EMBL/GenBank/DDBJ databases">
        <authorList>
            <person name="Rombauts S."/>
        </authorList>
    </citation>
    <scope>NUCLEOTIDE SEQUENCE</scope>
    <source>
        <strain evidence="13">London</strain>
    </source>
</reference>
<evidence type="ECO:0000313" key="12">
    <source>
        <dbReference type="EnsemblMetazoa" id="tetur11g02540.1"/>
    </source>
</evidence>
<keyword evidence="6 9" id="KW-0067">ATP-binding</keyword>
<evidence type="ECO:0000256" key="10">
    <source>
        <dbReference type="SAM" id="MobiDB-lite"/>
    </source>
</evidence>
<keyword evidence="3" id="KW-0808">Transferase</keyword>
<evidence type="ECO:0000256" key="7">
    <source>
        <dbReference type="ARBA" id="ARBA00047899"/>
    </source>
</evidence>
<dbReference type="PANTHER" id="PTHR24346:SF45">
    <property type="entry name" value="PROTEIN KINASE DOMAIN-CONTAINING PROTEIN"/>
    <property type="match status" value="1"/>
</dbReference>
<evidence type="ECO:0000313" key="13">
    <source>
        <dbReference type="Proteomes" id="UP000015104"/>
    </source>
</evidence>
<evidence type="ECO:0000256" key="9">
    <source>
        <dbReference type="PROSITE-ProRule" id="PRU10141"/>
    </source>
</evidence>
<dbReference type="InterPro" id="IPR017441">
    <property type="entry name" value="Protein_kinase_ATP_BS"/>
</dbReference>
<dbReference type="GO" id="GO:0005737">
    <property type="term" value="C:cytoplasm"/>
    <property type="evidence" value="ECO:0007669"/>
    <property type="project" value="TreeGrafter"/>
</dbReference>
<dbReference type="GO" id="GO:0005524">
    <property type="term" value="F:ATP binding"/>
    <property type="evidence" value="ECO:0007669"/>
    <property type="project" value="UniProtKB-UniRule"/>
</dbReference>
<dbReference type="FunFam" id="1.10.510.10:FF:000571">
    <property type="entry name" value="Maternal embryonic leucine zipper kinase"/>
    <property type="match status" value="1"/>
</dbReference>
<sequence length="597" mass="66699">MAAGLYDITSETLGKGHFAVVKLARHCLTGELVAVKIIDKMKLKKEGLRQLGLEIKLLSRLSEKEHPNIVKLYQVIDTKTKLYLVMEYPGKDVCDLYDYIDRKSSKGLKENEARHIFRQICSAIHYCHSLRIVHRDLKPENILILIDFGFSNQWDEGEKLRTSCGSLAYSAPEILLGDYYDGDKVDIWGLGCILYILLYGYNPFMQINDSETLIKILDCSFTTPRRPSICDSSIHLIKSLLQRDPNSRLTISEVLDHIWLKGSKEDDGNGSEDGVGGNESNAKDDISAGSPHESNDLTKSSVKLNKTESNIHDKVIDHMVSQGMCSSKDHVESALKKTRDRVNRTKSSELITSPVEISVQLPLPMNGEKLNENKSSQDNYVTATYHLLKDKLVRELHHNNLNSTSSSESPQSKEKHHLKSRRQRKPLVQQAPRLRPSFGSPLRDSSNDKSNNKLNQLEVSSSEDDQSFVLPLARKCSIVSEEGSCAGTDISGNDGQNDGPLLEIGAPLFEIDQPPVDIIVTDFSDNDPKSVDECIEEGEDEIDSFGLGNEASEGNTEHQKAIQLKNDDFTEKGEGNNFKSANVSYVEDPTSNFLLDF</sequence>
<dbReference type="InterPro" id="IPR008271">
    <property type="entry name" value="Ser/Thr_kinase_AS"/>
</dbReference>
<proteinExistence type="predicted"/>
<dbReference type="STRING" id="32264.T1KGZ3"/>
<evidence type="ECO:0000256" key="2">
    <source>
        <dbReference type="ARBA" id="ARBA00022527"/>
    </source>
</evidence>
<dbReference type="Proteomes" id="UP000015104">
    <property type="component" value="Unassembled WGS sequence"/>
</dbReference>
<comment type="catalytic activity">
    <reaction evidence="7">
        <text>L-threonyl-[protein] + ATP = O-phospho-L-threonyl-[protein] + ADP + H(+)</text>
        <dbReference type="Rhea" id="RHEA:46608"/>
        <dbReference type="Rhea" id="RHEA-COMP:11060"/>
        <dbReference type="Rhea" id="RHEA-COMP:11605"/>
        <dbReference type="ChEBI" id="CHEBI:15378"/>
        <dbReference type="ChEBI" id="CHEBI:30013"/>
        <dbReference type="ChEBI" id="CHEBI:30616"/>
        <dbReference type="ChEBI" id="CHEBI:61977"/>
        <dbReference type="ChEBI" id="CHEBI:456216"/>
        <dbReference type="EC" id="2.7.11.1"/>
    </reaction>
</comment>
<feature type="domain" description="Protein kinase" evidence="11">
    <location>
        <begin position="7"/>
        <end position="260"/>
    </location>
</feature>
<evidence type="ECO:0000256" key="3">
    <source>
        <dbReference type="ARBA" id="ARBA00022679"/>
    </source>
</evidence>
<evidence type="ECO:0000256" key="4">
    <source>
        <dbReference type="ARBA" id="ARBA00022741"/>
    </source>
</evidence>
<feature type="compositionally biased region" description="Basic residues" evidence="10">
    <location>
        <begin position="414"/>
        <end position="425"/>
    </location>
</feature>
<evidence type="ECO:0000256" key="5">
    <source>
        <dbReference type="ARBA" id="ARBA00022777"/>
    </source>
</evidence>
<dbReference type="SUPFAM" id="SSF56112">
    <property type="entry name" value="Protein kinase-like (PK-like)"/>
    <property type="match status" value="1"/>
</dbReference>
<dbReference type="Pfam" id="PF00069">
    <property type="entry name" value="Pkinase"/>
    <property type="match status" value="1"/>
</dbReference>
<dbReference type="GO" id="GO:0004674">
    <property type="term" value="F:protein serine/threonine kinase activity"/>
    <property type="evidence" value="ECO:0007669"/>
    <property type="project" value="UniProtKB-KW"/>
</dbReference>
<feature type="binding site" evidence="9">
    <location>
        <position position="36"/>
    </location>
    <ligand>
        <name>ATP</name>
        <dbReference type="ChEBI" id="CHEBI:30616"/>
    </ligand>
</feature>
<feature type="compositionally biased region" description="Low complexity" evidence="10">
    <location>
        <begin position="401"/>
        <end position="410"/>
    </location>
</feature>
<evidence type="ECO:0000259" key="11">
    <source>
        <dbReference type="PROSITE" id="PS50011"/>
    </source>
</evidence>
<dbReference type="PROSITE" id="PS00108">
    <property type="entry name" value="PROTEIN_KINASE_ST"/>
    <property type="match status" value="1"/>
</dbReference>
<feature type="region of interest" description="Disordered" evidence="10">
    <location>
        <begin position="265"/>
        <end position="305"/>
    </location>
</feature>
<dbReference type="Gene3D" id="1.10.510.10">
    <property type="entry name" value="Transferase(Phosphotransferase) domain 1"/>
    <property type="match status" value="1"/>
</dbReference>
<keyword evidence="5" id="KW-0418">Kinase</keyword>
<dbReference type="PANTHER" id="PTHR24346">
    <property type="entry name" value="MAP/MICROTUBULE AFFINITY-REGULATING KINASE"/>
    <property type="match status" value="1"/>
</dbReference>
<dbReference type="PROSITE" id="PS00107">
    <property type="entry name" value="PROTEIN_KINASE_ATP"/>
    <property type="match status" value="1"/>
</dbReference>
<comment type="catalytic activity">
    <reaction evidence="8">
        <text>L-seryl-[protein] + ATP = O-phospho-L-seryl-[protein] + ADP + H(+)</text>
        <dbReference type="Rhea" id="RHEA:17989"/>
        <dbReference type="Rhea" id="RHEA-COMP:9863"/>
        <dbReference type="Rhea" id="RHEA-COMP:11604"/>
        <dbReference type="ChEBI" id="CHEBI:15378"/>
        <dbReference type="ChEBI" id="CHEBI:29999"/>
        <dbReference type="ChEBI" id="CHEBI:30616"/>
        <dbReference type="ChEBI" id="CHEBI:83421"/>
        <dbReference type="ChEBI" id="CHEBI:456216"/>
        <dbReference type="EC" id="2.7.11.1"/>
    </reaction>
</comment>
<dbReference type="FunFam" id="3.30.200.20:FF:000003">
    <property type="entry name" value="Non-specific serine/threonine protein kinase"/>
    <property type="match status" value="1"/>
</dbReference>
<dbReference type="HOGENOM" id="CLU_457357_0_0_1"/>
<dbReference type="PROSITE" id="PS50011">
    <property type="entry name" value="PROTEIN_KINASE_DOM"/>
    <property type="match status" value="1"/>
</dbReference>
<name>T1KGZ3_TETUR</name>